<dbReference type="HOGENOM" id="CLU_059578_0_1_1"/>
<sequence>MDAVQDACQIKGADDLYGIGVRAGLYTQWVATLIATLFDPETESDIRLANIIIQCSIFLGLCTESRNDGASAVGAIVTQVLLCGSLSSLTGDGFNHAGKVSGIMRFLFYTGLSAYGCWFWFYGIDSMMRPGCNEVAFFGLTSFHGWFRTLGKVLSIIGVVLCSILDIYSLYALGVRFSQGMEAFAPPPKQRPQVELSLLVISTGLLVFSIVLIEYILDHNRIELDNSPISVGQLIPLIAGGLAALLVLWKVIMNGLMWKGRCWFLFGKHL</sequence>
<keyword evidence="1" id="KW-1133">Transmembrane helix</keyword>
<evidence type="ECO:0000313" key="2">
    <source>
        <dbReference type="EMBL" id="CEJ84298.1"/>
    </source>
</evidence>
<accession>A0A0A1TDD9</accession>
<dbReference type="OrthoDB" id="3945378at2759"/>
<feature type="transmembrane region" description="Helical" evidence="1">
    <location>
        <begin position="153"/>
        <end position="175"/>
    </location>
</feature>
<keyword evidence="3" id="KW-1185">Reference proteome</keyword>
<organism evidence="2 3">
    <name type="scientific">[Torrubiella] hemipterigena</name>
    <dbReference type="NCBI Taxonomy" id="1531966"/>
    <lineage>
        <taxon>Eukaryota</taxon>
        <taxon>Fungi</taxon>
        <taxon>Dikarya</taxon>
        <taxon>Ascomycota</taxon>
        <taxon>Pezizomycotina</taxon>
        <taxon>Sordariomycetes</taxon>
        <taxon>Hypocreomycetidae</taxon>
        <taxon>Hypocreales</taxon>
        <taxon>Clavicipitaceae</taxon>
        <taxon>Clavicipitaceae incertae sedis</taxon>
        <taxon>'Torrubiella' clade</taxon>
    </lineage>
</organism>
<gene>
    <name evidence="2" type="ORF">VHEMI03438</name>
</gene>
<evidence type="ECO:0000313" key="3">
    <source>
        <dbReference type="Proteomes" id="UP000039046"/>
    </source>
</evidence>
<dbReference type="EMBL" id="CDHN01000002">
    <property type="protein sequence ID" value="CEJ84298.1"/>
    <property type="molecule type" value="Genomic_DNA"/>
</dbReference>
<dbReference type="AlphaFoldDB" id="A0A0A1TDD9"/>
<keyword evidence="1" id="KW-0812">Transmembrane</keyword>
<dbReference type="STRING" id="1531966.A0A0A1TDD9"/>
<keyword evidence="1" id="KW-0472">Membrane</keyword>
<name>A0A0A1TDD9_9HYPO</name>
<dbReference type="Proteomes" id="UP000039046">
    <property type="component" value="Unassembled WGS sequence"/>
</dbReference>
<feature type="transmembrane region" description="Helical" evidence="1">
    <location>
        <begin position="229"/>
        <end position="249"/>
    </location>
</feature>
<feature type="transmembrane region" description="Helical" evidence="1">
    <location>
        <begin position="106"/>
        <end position="124"/>
    </location>
</feature>
<protein>
    <submittedName>
        <fullName evidence="2">Uncharacterized protein</fullName>
    </submittedName>
</protein>
<evidence type="ECO:0000256" key="1">
    <source>
        <dbReference type="SAM" id="Phobius"/>
    </source>
</evidence>
<feature type="transmembrane region" description="Helical" evidence="1">
    <location>
        <begin position="196"/>
        <end position="217"/>
    </location>
</feature>
<reference evidence="2 3" key="1">
    <citation type="journal article" date="2015" name="Genome Announc.">
        <title>Draft Genome Sequence and Gene Annotation of the Entomopathogenic Fungus Verticillium hemipterigenum.</title>
        <authorList>
            <person name="Horn F."/>
            <person name="Habel A."/>
            <person name="Scharf D.H."/>
            <person name="Dworschak J."/>
            <person name="Brakhage A.A."/>
            <person name="Guthke R."/>
            <person name="Hertweck C."/>
            <person name="Linde J."/>
        </authorList>
    </citation>
    <scope>NUCLEOTIDE SEQUENCE [LARGE SCALE GENOMIC DNA]</scope>
</reference>
<proteinExistence type="predicted"/>